<name>A0A498CIP5_9GAMM</name>
<reference evidence="1 2" key="1">
    <citation type="submission" date="2018-10" db="EMBL/GenBank/DDBJ databases">
        <title>Comparative analysis of microorganisms from saline springs in Andes Mountain Range, Colombia.</title>
        <authorList>
            <person name="Rubin E."/>
        </authorList>
    </citation>
    <scope>NUCLEOTIDE SEQUENCE [LARGE SCALE GENOMIC DNA]</scope>
    <source>
        <strain evidence="1 2">USBA GBX 843</strain>
    </source>
</reference>
<accession>A0A498CIP5</accession>
<evidence type="ECO:0000313" key="1">
    <source>
        <dbReference type="EMBL" id="RLK56280.1"/>
    </source>
</evidence>
<evidence type="ECO:0000313" key="2">
    <source>
        <dbReference type="Proteomes" id="UP000274786"/>
    </source>
</evidence>
<gene>
    <name evidence="1" type="ORF">BCL79_0664</name>
</gene>
<sequence length="65" mass="7164">MDSTTQAKHTASVLIGEARARRLVGHGFWCMFRMAQSARRRAALPQPVAIADQPPARSAQLELFS</sequence>
<organism evidence="1 2">
    <name type="scientific">Stenotrophomonas rhizophila</name>
    <dbReference type="NCBI Taxonomy" id="216778"/>
    <lineage>
        <taxon>Bacteria</taxon>
        <taxon>Pseudomonadati</taxon>
        <taxon>Pseudomonadota</taxon>
        <taxon>Gammaproteobacteria</taxon>
        <taxon>Lysobacterales</taxon>
        <taxon>Lysobacteraceae</taxon>
        <taxon>Stenotrophomonas</taxon>
    </lineage>
</organism>
<dbReference type="EMBL" id="RCDC01000004">
    <property type="protein sequence ID" value="RLK56280.1"/>
    <property type="molecule type" value="Genomic_DNA"/>
</dbReference>
<dbReference type="Proteomes" id="UP000274786">
    <property type="component" value="Unassembled WGS sequence"/>
</dbReference>
<dbReference type="AlphaFoldDB" id="A0A498CIP5"/>
<comment type="caution">
    <text evidence="1">The sequence shown here is derived from an EMBL/GenBank/DDBJ whole genome shotgun (WGS) entry which is preliminary data.</text>
</comment>
<dbReference type="OrthoDB" id="9936010at2"/>
<protein>
    <submittedName>
        <fullName evidence="1">Uncharacterized protein</fullName>
    </submittedName>
</protein>
<proteinExistence type="predicted"/>
<dbReference type="RefSeq" id="WP_121037301.1">
    <property type="nucleotide sequence ID" value="NZ_RCDC01000004.1"/>
</dbReference>